<dbReference type="InterPro" id="IPR029058">
    <property type="entry name" value="AB_hydrolase_fold"/>
</dbReference>
<evidence type="ECO:0000256" key="9">
    <source>
        <dbReference type="PIRSR" id="PIRSR600997-1"/>
    </source>
</evidence>
<feature type="signal peptide" evidence="11">
    <location>
        <begin position="1"/>
        <end position="21"/>
    </location>
</feature>
<reference evidence="13" key="2">
    <citation type="submission" date="2021-09" db="EMBL/GenBank/DDBJ databases">
        <authorList>
            <person name="Jia N."/>
            <person name="Wang J."/>
            <person name="Shi W."/>
            <person name="Du L."/>
            <person name="Sun Y."/>
            <person name="Zhan W."/>
            <person name="Jiang J."/>
            <person name="Wang Q."/>
            <person name="Zhang B."/>
            <person name="Ji P."/>
            <person name="Sakyi L.B."/>
            <person name="Cui X."/>
            <person name="Yuan T."/>
            <person name="Jiang B."/>
            <person name="Yang W."/>
            <person name="Lam T.T.-Y."/>
            <person name="Chang Q."/>
            <person name="Ding S."/>
            <person name="Wang X."/>
            <person name="Zhu J."/>
            <person name="Ruan X."/>
            <person name="Zhao L."/>
            <person name="Wei J."/>
            <person name="Que T."/>
            <person name="Du C."/>
            <person name="Cheng J."/>
            <person name="Dai P."/>
            <person name="Han X."/>
            <person name="Huang E."/>
            <person name="Gao Y."/>
            <person name="Liu J."/>
            <person name="Shao H."/>
            <person name="Ye R."/>
            <person name="Li L."/>
            <person name="Wei W."/>
            <person name="Wang X."/>
            <person name="Wang C."/>
            <person name="Huo Q."/>
            <person name="Li W."/>
            <person name="Guo W."/>
            <person name="Chen H."/>
            <person name="Chen S."/>
            <person name="Zhou L."/>
            <person name="Zhou L."/>
            <person name="Ni X."/>
            <person name="Tian J."/>
            <person name="Zhou Y."/>
            <person name="Sheng Y."/>
            <person name="Liu T."/>
            <person name="Pan Y."/>
            <person name="Xia L."/>
            <person name="Li J."/>
            <person name="Zhao F."/>
            <person name="Cao W."/>
        </authorList>
    </citation>
    <scope>NUCLEOTIDE SEQUENCE</scope>
    <source>
        <strain evidence="13">Rsan-2018</strain>
        <tissue evidence="13">Larvae</tissue>
    </source>
</reference>
<keyword evidence="4" id="KW-0378">Hydrolase</keyword>
<dbReference type="EMBL" id="JABSTV010001251">
    <property type="protein sequence ID" value="KAH7950953.1"/>
    <property type="molecule type" value="Genomic_DNA"/>
</dbReference>
<name>A0A9D4PQP3_RHISA</name>
<protein>
    <recommendedName>
        <fullName evidence="2">acetylcholinesterase</fullName>
        <ecNumber evidence="2">3.1.1.7</ecNumber>
    </recommendedName>
</protein>
<dbReference type="Pfam" id="PF00135">
    <property type="entry name" value="COesterase"/>
    <property type="match status" value="1"/>
</dbReference>
<evidence type="ECO:0000256" key="3">
    <source>
        <dbReference type="ARBA" id="ARBA00022487"/>
    </source>
</evidence>
<proteinExistence type="inferred from homology"/>
<evidence type="ECO:0000256" key="6">
    <source>
        <dbReference type="ARBA" id="ARBA00023157"/>
    </source>
</evidence>
<dbReference type="OrthoDB" id="408631at2759"/>
<dbReference type="Gene3D" id="3.40.50.1820">
    <property type="entry name" value="alpha/beta hydrolase"/>
    <property type="match status" value="1"/>
</dbReference>
<evidence type="ECO:0000313" key="13">
    <source>
        <dbReference type="EMBL" id="KAH7950953.1"/>
    </source>
</evidence>
<dbReference type="GO" id="GO:0019695">
    <property type="term" value="P:choline metabolic process"/>
    <property type="evidence" value="ECO:0007669"/>
    <property type="project" value="TreeGrafter"/>
</dbReference>
<feature type="domain" description="Carboxylesterase type B" evidence="12">
    <location>
        <begin position="157"/>
        <end position="680"/>
    </location>
</feature>
<feature type="region of interest" description="Disordered" evidence="10">
    <location>
        <begin position="133"/>
        <end position="159"/>
    </location>
</feature>
<keyword evidence="11" id="KW-0732">Signal</keyword>
<accession>A0A9D4PQP3</accession>
<comment type="caution">
    <text evidence="13">The sequence shown here is derived from an EMBL/GenBank/DDBJ whole genome shotgun (WGS) entry which is preliminary data.</text>
</comment>
<evidence type="ECO:0000256" key="4">
    <source>
        <dbReference type="ARBA" id="ARBA00022801"/>
    </source>
</evidence>
<comment type="similarity">
    <text evidence="1">Belongs to the type-B carboxylesterase/lipase family.</text>
</comment>
<keyword evidence="6" id="KW-1015">Disulfide bond</keyword>
<dbReference type="PRINTS" id="PR00878">
    <property type="entry name" value="CHOLNESTRASE"/>
</dbReference>
<evidence type="ECO:0000313" key="14">
    <source>
        <dbReference type="Proteomes" id="UP000821837"/>
    </source>
</evidence>
<keyword evidence="5" id="KW-0531">Neurotransmitter degradation</keyword>
<sequence>MRTWVLCLLLGLVCLIAISIATLVLQLPPELLASAGSEKDSGQEGPPLVPEKRKGDLAIIGPANDVSGTSDDGDRDVAAGRPESLLAPQDPLPDAYLVPSTGNSPDTPSRGGSNNDLETNVDVLSATDISIAVEAETTPTPVTSPPQLPEATKDGRPLVNTTTGMVVGFKTEVLGRKLDVFLGIPFATPPLGELRFKKPLPVQRWENVLDAKEMGPPCYHISFASSWSWAASKKPESEDCLHLNIWTPDTTGRNETKGSTQLRPMIVFIYGGGFNIGATDWEFYDGGVLAAYGDVVVASMNYRLGALGFLNADIEDIPGNMGLYDQHLALRWLHENARSFGADPGHVVLMGESAGAVSAGLHLISPMSRNMVKRVILQSGSPLWDTPDNTADGVKKATEFAEIFKCSNSSHNFQDGTTADDVVRCLRDIDADALFRTAEKALGKRVLTYHPRHGDDFMPINAHEALKKGLFKDSDVLLGVNKDEGSIFVANTLPYIFLNGLAPNITKDEAAFYLIFFFQYIIRTGTRDIRDHYFKNIKDRDYPSVRNAFIEAIGDYLQICPTIYYGEVYSEFNNSVYFYHFLHRPSNSYWPEWLGTAHFDEVEFVFGVPLRFPKQFTEEEVLFSRHIMDIWLTFTKTGKPPAMDGIPWPRYSELNPVHMELSPKRFRLGKGLHADHCRFWKKFILK</sequence>
<dbReference type="InterPro" id="IPR002018">
    <property type="entry name" value="CarbesteraseB"/>
</dbReference>
<evidence type="ECO:0000256" key="11">
    <source>
        <dbReference type="SAM" id="SignalP"/>
    </source>
</evidence>
<evidence type="ECO:0000256" key="7">
    <source>
        <dbReference type="ARBA" id="ARBA00023180"/>
    </source>
</evidence>
<gene>
    <name evidence="13" type="ORF">HPB52_003399</name>
</gene>
<dbReference type="PANTHER" id="PTHR43918">
    <property type="entry name" value="ACETYLCHOLINESTERASE"/>
    <property type="match status" value="1"/>
</dbReference>
<dbReference type="AlphaFoldDB" id="A0A9D4PQP3"/>
<keyword evidence="14" id="KW-1185">Reference proteome</keyword>
<feature type="active site" description="Charge relay system" evidence="9">
    <location>
        <position position="484"/>
    </location>
</feature>
<dbReference type="SUPFAM" id="SSF53474">
    <property type="entry name" value="alpha/beta-Hydrolases"/>
    <property type="match status" value="1"/>
</dbReference>
<dbReference type="VEuPathDB" id="VectorBase:RSAN_033363"/>
<dbReference type="GO" id="GO:0003990">
    <property type="term" value="F:acetylcholinesterase activity"/>
    <property type="evidence" value="ECO:0007669"/>
    <property type="project" value="UniProtKB-EC"/>
</dbReference>
<keyword evidence="3" id="KW-0719">Serine esterase</keyword>
<keyword evidence="7" id="KW-0325">Glycoprotein</keyword>
<evidence type="ECO:0000256" key="8">
    <source>
        <dbReference type="ARBA" id="ARBA00048484"/>
    </source>
</evidence>
<dbReference type="InterPro" id="IPR000997">
    <property type="entry name" value="Cholinesterase"/>
</dbReference>
<evidence type="ECO:0000259" key="12">
    <source>
        <dbReference type="Pfam" id="PF00135"/>
    </source>
</evidence>
<evidence type="ECO:0000256" key="2">
    <source>
        <dbReference type="ARBA" id="ARBA00013276"/>
    </source>
</evidence>
<dbReference type="PANTHER" id="PTHR43918:SF4">
    <property type="entry name" value="CARBOXYLIC ESTER HYDROLASE"/>
    <property type="match status" value="1"/>
</dbReference>
<feature type="chain" id="PRO_5038887487" description="acetylcholinesterase" evidence="11">
    <location>
        <begin position="22"/>
        <end position="686"/>
    </location>
</feature>
<feature type="region of interest" description="Disordered" evidence="10">
    <location>
        <begin position="35"/>
        <end position="118"/>
    </location>
</feature>
<reference evidence="13" key="1">
    <citation type="journal article" date="2020" name="Cell">
        <title>Large-Scale Comparative Analyses of Tick Genomes Elucidate Their Genetic Diversity and Vector Capacities.</title>
        <authorList>
            <consortium name="Tick Genome and Microbiome Consortium (TIGMIC)"/>
            <person name="Jia N."/>
            <person name="Wang J."/>
            <person name="Shi W."/>
            <person name="Du L."/>
            <person name="Sun Y."/>
            <person name="Zhan W."/>
            <person name="Jiang J.F."/>
            <person name="Wang Q."/>
            <person name="Zhang B."/>
            <person name="Ji P."/>
            <person name="Bell-Sakyi L."/>
            <person name="Cui X.M."/>
            <person name="Yuan T.T."/>
            <person name="Jiang B.G."/>
            <person name="Yang W.F."/>
            <person name="Lam T.T."/>
            <person name="Chang Q.C."/>
            <person name="Ding S.J."/>
            <person name="Wang X.J."/>
            <person name="Zhu J.G."/>
            <person name="Ruan X.D."/>
            <person name="Zhao L."/>
            <person name="Wei J.T."/>
            <person name="Ye R.Z."/>
            <person name="Que T.C."/>
            <person name="Du C.H."/>
            <person name="Zhou Y.H."/>
            <person name="Cheng J.X."/>
            <person name="Dai P.F."/>
            <person name="Guo W.B."/>
            <person name="Han X.H."/>
            <person name="Huang E.J."/>
            <person name="Li L.F."/>
            <person name="Wei W."/>
            <person name="Gao Y.C."/>
            <person name="Liu J.Z."/>
            <person name="Shao H.Z."/>
            <person name="Wang X."/>
            <person name="Wang C.C."/>
            <person name="Yang T.C."/>
            <person name="Huo Q.B."/>
            <person name="Li W."/>
            <person name="Chen H.Y."/>
            <person name="Chen S.E."/>
            <person name="Zhou L.G."/>
            <person name="Ni X.B."/>
            <person name="Tian J.H."/>
            <person name="Sheng Y."/>
            <person name="Liu T."/>
            <person name="Pan Y.S."/>
            <person name="Xia L.Y."/>
            <person name="Li J."/>
            <person name="Zhao F."/>
            <person name="Cao W.C."/>
        </authorList>
    </citation>
    <scope>NUCLEOTIDE SEQUENCE</scope>
    <source>
        <strain evidence="13">Rsan-2018</strain>
    </source>
</reference>
<dbReference type="GO" id="GO:0005615">
    <property type="term" value="C:extracellular space"/>
    <property type="evidence" value="ECO:0007669"/>
    <property type="project" value="TreeGrafter"/>
</dbReference>
<feature type="active site" description="Charge relay system" evidence="9">
    <location>
        <position position="598"/>
    </location>
</feature>
<dbReference type="InterPro" id="IPR050654">
    <property type="entry name" value="AChE-related_enzymes"/>
</dbReference>
<organism evidence="13 14">
    <name type="scientific">Rhipicephalus sanguineus</name>
    <name type="common">Brown dog tick</name>
    <name type="synonym">Ixodes sanguineus</name>
    <dbReference type="NCBI Taxonomy" id="34632"/>
    <lineage>
        <taxon>Eukaryota</taxon>
        <taxon>Metazoa</taxon>
        <taxon>Ecdysozoa</taxon>
        <taxon>Arthropoda</taxon>
        <taxon>Chelicerata</taxon>
        <taxon>Arachnida</taxon>
        <taxon>Acari</taxon>
        <taxon>Parasitiformes</taxon>
        <taxon>Ixodida</taxon>
        <taxon>Ixodoidea</taxon>
        <taxon>Ixodidae</taxon>
        <taxon>Rhipicephalinae</taxon>
        <taxon>Rhipicephalus</taxon>
        <taxon>Rhipicephalus</taxon>
    </lineage>
</organism>
<dbReference type="Proteomes" id="UP000821837">
    <property type="component" value="Chromosome 5"/>
</dbReference>
<dbReference type="OMA" id="ATDWEFY"/>
<evidence type="ECO:0000256" key="10">
    <source>
        <dbReference type="SAM" id="MobiDB-lite"/>
    </source>
</evidence>
<dbReference type="GO" id="GO:0006581">
    <property type="term" value="P:acetylcholine catabolic process"/>
    <property type="evidence" value="ECO:0007669"/>
    <property type="project" value="TreeGrafter"/>
</dbReference>
<dbReference type="GO" id="GO:0005886">
    <property type="term" value="C:plasma membrane"/>
    <property type="evidence" value="ECO:0007669"/>
    <property type="project" value="TreeGrafter"/>
</dbReference>
<dbReference type="EC" id="3.1.1.7" evidence="2"/>
<evidence type="ECO:0000256" key="1">
    <source>
        <dbReference type="ARBA" id="ARBA00005964"/>
    </source>
</evidence>
<feature type="compositionally biased region" description="Polar residues" evidence="10">
    <location>
        <begin position="100"/>
        <end position="118"/>
    </location>
</feature>
<evidence type="ECO:0000256" key="5">
    <source>
        <dbReference type="ARBA" id="ARBA00022867"/>
    </source>
</evidence>
<dbReference type="FunFam" id="3.40.50.1820:FF:000029">
    <property type="entry name" value="Acetylcholinesterase"/>
    <property type="match status" value="1"/>
</dbReference>
<feature type="active site" description="Acyl-ester intermediate" evidence="9">
    <location>
        <position position="353"/>
    </location>
</feature>
<comment type="catalytic activity">
    <reaction evidence="8">
        <text>acetylcholine + H2O = choline + acetate + H(+)</text>
        <dbReference type="Rhea" id="RHEA:17561"/>
        <dbReference type="ChEBI" id="CHEBI:15354"/>
        <dbReference type="ChEBI" id="CHEBI:15355"/>
        <dbReference type="ChEBI" id="CHEBI:15377"/>
        <dbReference type="ChEBI" id="CHEBI:15378"/>
        <dbReference type="ChEBI" id="CHEBI:30089"/>
        <dbReference type="EC" id="3.1.1.7"/>
    </reaction>
</comment>